<dbReference type="Pfam" id="PF14544">
    <property type="entry name" value="DUF4443"/>
    <property type="match status" value="1"/>
</dbReference>
<dbReference type="Pfam" id="PF22167">
    <property type="entry name" value="PH0730-like_N"/>
    <property type="match status" value="1"/>
</dbReference>
<dbReference type="HOGENOM" id="CLU_114386_0_0_2"/>
<dbReference type="InterPro" id="IPR054039">
    <property type="entry name" value="PH0730-like_N"/>
</dbReference>
<dbReference type="SUPFAM" id="SSF55261">
    <property type="entry name" value="GAD domain-like"/>
    <property type="match status" value="1"/>
</dbReference>
<dbReference type="GO" id="GO:0005524">
    <property type="term" value="F:ATP binding"/>
    <property type="evidence" value="ECO:0007669"/>
    <property type="project" value="UniProtKB-KW"/>
</dbReference>
<dbReference type="AlphaFoldDB" id="M9SBP0"/>
<evidence type="ECO:0000313" key="7">
    <source>
        <dbReference type="EMBL" id="AGI85214.2"/>
    </source>
</evidence>
<dbReference type="KEGG" id="max:MMALV_04720"/>
<keyword evidence="3" id="KW-0067">ATP-binding</keyword>
<dbReference type="GO" id="GO:0004812">
    <property type="term" value="F:aminoacyl-tRNA ligase activity"/>
    <property type="evidence" value="ECO:0007669"/>
    <property type="project" value="InterPro"/>
</dbReference>
<evidence type="ECO:0000256" key="2">
    <source>
        <dbReference type="ARBA" id="ARBA00022741"/>
    </source>
</evidence>
<keyword evidence="8" id="KW-1185">Reference proteome</keyword>
<keyword evidence="1" id="KW-0436">Ligase</keyword>
<dbReference type="Gene3D" id="3.30.1360.30">
    <property type="entry name" value="GAD-like domain"/>
    <property type="match status" value="1"/>
</dbReference>
<sequence length="194" mass="21118">MKIMDIPAFGPMFRFTDANVYYALYVLSDGKRIGRKKLAEEAGVGEGSMRRILDKFREWNFVQIKQTGISITKAGLVFLDQIPVRLIDVDLQGSVVGDFTQGVIVYGASSKIVNGMQQRDAGIKAGAEGCTTIVIRDGKLMIPPDWNMDEQTPELAYKIRKDTGITADDVIIVGGGSSKIAAVEAVLNAAFELV</sequence>
<evidence type="ECO:0000259" key="6">
    <source>
        <dbReference type="Pfam" id="PF22167"/>
    </source>
</evidence>
<accession>M9SBP0</accession>
<keyword evidence="2" id="KW-0547">Nucleotide-binding</keyword>
<dbReference type="InterPro" id="IPR036390">
    <property type="entry name" value="WH_DNA-bd_sf"/>
</dbReference>
<dbReference type="EMBL" id="CP004049">
    <property type="protein sequence ID" value="AGI85214.2"/>
    <property type="molecule type" value="Genomic_DNA"/>
</dbReference>
<dbReference type="InParanoid" id="M9SBP0"/>
<dbReference type="GeneID" id="41321268"/>
<dbReference type="eggNOG" id="arCOG02103">
    <property type="taxonomic scope" value="Archaea"/>
</dbReference>
<evidence type="ECO:0000256" key="4">
    <source>
        <dbReference type="ARBA" id="ARBA00022917"/>
    </source>
</evidence>
<feature type="domain" description="DUF4443" evidence="5">
    <location>
        <begin position="96"/>
        <end position="194"/>
    </location>
</feature>
<dbReference type="InterPro" id="IPR036388">
    <property type="entry name" value="WH-like_DNA-bd_sf"/>
</dbReference>
<dbReference type="GO" id="GO:0006412">
    <property type="term" value="P:translation"/>
    <property type="evidence" value="ECO:0007669"/>
    <property type="project" value="UniProtKB-KW"/>
</dbReference>
<dbReference type="STRING" id="1236689.MMALV_04720"/>
<evidence type="ECO:0008006" key="9">
    <source>
        <dbReference type="Google" id="ProtNLM"/>
    </source>
</evidence>
<gene>
    <name evidence="7" type="ORF">MMALV_04720</name>
</gene>
<feature type="domain" description="PH0730-like N-terminal" evidence="6">
    <location>
        <begin position="32"/>
        <end position="75"/>
    </location>
</feature>
<dbReference type="Gene3D" id="1.10.10.10">
    <property type="entry name" value="Winged helix-like DNA-binding domain superfamily/Winged helix DNA-binding domain"/>
    <property type="match status" value="1"/>
</dbReference>
<reference evidence="7 8" key="1">
    <citation type="journal article" date="2012" name="J. Bacteriol.">
        <title>Genome sequence of 'Candidatus Methanomethylophilus alvus' Mx1201, a methanogenic archaeon from the human gut belonging to a seventh order of methanogens.</title>
        <authorList>
            <person name="Borrel G."/>
            <person name="Harris H.M."/>
            <person name="Tottey W."/>
            <person name="Mihajlovski A."/>
            <person name="Parisot N."/>
            <person name="Peyretaillade E."/>
            <person name="Peyret P."/>
            <person name="Gribaldo S."/>
            <person name="O'Toole P.W."/>
            <person name="Brugere J.F."/>
        </authorList>
    </citation>
    <scope>NUCLEOTIDE SEQUENCE [LARGE SCALE GENOMIC DNA]</scope>
    <source>
        <strain evidence="7 8">Mx1201</strain>
    </source>
</reference>
<dbReference type="InterPro" id="IPR004115">
    <property type="entry name" value="GAD-like_sf"/>
</dbReference>
<proteinExistence type="predicted"/>
<name>M9SBP0_METAX</name>
<evidence type="ECO:0000313" key="8">
    <source>
        <dbReference type="Proteomes" id="UP000012672"/>
    </source>
</evidence>
<dbReference type="InterPro" id="IPR029349">
    <property type="entry name" value="DUF4443"/>
</dbReference>
<evidence type="ECO:0000256" key="3">
    <source>
        <dbReference type="ARBA" id="ARBA00022840"/>
    </source>
</evidence>
<keyword evidence="4" id="KW-0648">Protein biosynthesis</keyword>
<dbReference type="GO" id="GO:0005737">
    <property type="term" value="C:cytoplasm"/>
    <property type="evidence" value="ECO:0007669"/>
    <property type="project" value="InterPro"/>
</dbReference>
<dbReference type="SUPFAM" id="SSF46785">
    <property type="entry name" value="Winged helix' DNA-binding domain"/>
    <property type="match status" value="1"/>
</dbReference>
<dbReference type="OrthoDB" id="52987at2157"/>
<evidence type="ECO:0000256" key="1">
    <source>
        <dbReference type="ARBA" id="ARBA00022598"/>
    </source>
</evidence>
<dbReference type="RefSeq" id="WP_022532816.1">
    <property type="nucleotide sequence ID" value="NC_020913.1"/>
</dbReference>
<evidence type="ECO:0000259" key="5">
    <source>
        <dbReference type="Pfam" id="PF14544"/>
    </source>
</evidence>
<protein>
    <recommendedName>
        <fullName evidence="9">DUF4443 domain-containing protein</fullName>
    </recommendedName>
</protein>
<organism evidence="7 8">
    <name type="scientific">Methanomethylophilus alvi (strain Mx1201)</name>
    <dbReference type="NCBI Taxonomy" id="1236689"/>
    <lineage>
        <taxon>Archaea</taxon>
        <taxon>Methanobacteriati</taxon>
        <taxon>Thermoplasmatota</taxon>
        <taxon>Thermoplasmata</taxon>
        <taxon>Methanomassiliicoccales</taxon>
        <taxon>Methanomethylophilaceae</taxon>
        <taxon>Methanomethylophilus</taxon>
    </lineage>
</organism>
<dbReference type="Proteomes" id="UP000012672">
    <property type="component" value="Chromosome"/>
</dbReference>